<dbReference type="AlphaFoldDB" id="A0A919EF42"/>
<evidence type="ECO:0000313" key="2">
    <source>
        <dbReference type="Proteomes" id="UP000638313"/>
    </source>
</evidence>
<accession>A0A919EF42</accession>
<protein>
    <submittedName>
        <fullName evidence="1">Uncharacterized protein</fullName>
    </submittedName>
</protein>
<organism evidence="1 2">
    <name type="scientific">Streptomyces mashuensis</name>
    <dbReference type="NCBI Taxonomy" id="33904"/>
    <lineage>
        <taxon>Bacteria</taxon>
        <taxon>Bacillati</taxon>
        <taxon>Actinomycetota</taxon>
        <taxon>Actinomycetes</taxon>
        <taxon>Kitasatosporales</taxon>
        <taxon>Streptomycetaceae</taxon>
        <taxon>Streptomyces</taxon>
    </lineage>
</organism>
<sequence length="91" mass="9189">MSVPGGDGFESAELGFDPDEVVWVRGVDYVGGWRQAKDAGAELVSALAAAGVGTDGVVFAAQSGADGSGLVRLTLPVTSVRALTELVLRAV</sequence>
<comment type="caution">
    <text evidence="1">The sequence shown here is derived from an EMBL/GenBank/DDBJ whole genome shotgun (WGS) entry which is preliminary data.</text>
</comment>
<keyword evidence="2" id="KW-1185">Reference proteome</keyword>
<reference evidence="1" key="1">
    <citation type="journal article" date="2014" name="Int. J. Syst. Evol. Microbiol.">
        <title>Complete genome sequence of Corynebacterium casei LMG S-19264T (=DSM 44701T), isolated from a smear-ripened cheese.</title>
        <authorList>
            <consortium name="US DOE Joint Genome Institute (JGI-PGF)"/>
            <person name="Walter F."/>
            <person name="Albersmeier A."/>
            <person name="Kalinowski J."/>
            <person name="Ruckert C."/>
        </authorList>
    </citation>
    <scope>NUCLEOTIDE SEQUENCE</scope>
    <source>
        <strain evidence="1">JCM 4059</strain>
    </source>
</reference>
<evidence type="ECO:0000313" key="1">
    <source>
        <dbReference type="EMBL" id="GHF61835.1"/>
    </source>
</evidence>
<dbReference type="EMBL" id="BNBD01000011">
    <property type="protein sequence ID" value="GHF61835.1"/>
    <property type="molecule type" value="Genomic_DNA"/>
</dbReference>
<proteinExistence type="predicted"/>
<dbReference type="Proteomes" id="UP000638313">
    <property type="component" value="Unassembled WGS sequence"/>
</dbReference>
<reference evidence="1" key="2">
    <citation type="submission" date="2020-09" db="EMBL/GenBank/DDBJ databases">
        <authorList>
            <person name="Sun Q."/>
            <person name="Ohkuma M."/>
        </authorList>
    </citation>
    <scope>NUCLEOTIDE SEQUENCE</scope>
    <source>
        <strain evidence="1">JCM 4059</strain>
    </source>
</reference>
<gene>
    <name evidence="1" type="ORF">GCM10010218_49280</name>
</gene>
<name>A0A919EF42_9ACTN</name>